<name>A0A9X3C9W8_9FLAO</name>
<keyword evidence="1" id="KW-1133">Transmembrane helix</keyword>
<gene>
    <name evidence="2" type="ORF">OIU80_18580</name>
</gene>
<keyword evidence="3" id="KW-1185">Reference proteome</keyword>
<dbReference type="EMBL" id="JAOZEV010000019">
    <property type="protein sequence ID" value="MCV9934289.1"/>
    <property type="molecule type" value="Genomic_DNA"/>
</dbReference>
<evidence type="ECO:0000256" key="1">
    <source>
        <dbReference type="SAM" id="Phobius"/>
    </source>
</evidence>
<feature type="transmembrane region" description="Helical" evidence="1">
    <location>
        <begin position="27"/>
        <end position="47"/>
    </location>
</feature>
<keyword evidence="1" id="KW-0472">Membrane</keyword>
<evidence type="ECO:0000313" key="3">
    <source>
        <dbReference type="Proteomes" id="UP001151133"/>
    </source>
</evidence>
<dbReference type="Proteomes" id="UP001151133">
    <property type="component" value="Unassembled WGS sequence"/>
</dbReference>
<reference evidence="2" key="1">
    <citation type="submission" date="2022-10" db="EMBL/GenBank/DDBJ databases">
        <title>Two novel species of Flavobacterium.</title>
        <authorList>
            <person name="Liu Q."/>
            <person name="Xin Y.-H."/>
        </authorList>
    </citation>
    <scope>NUCLEOTIDE SEQUENCE</scope>
    <source>
        <strain evidence="2">LS1R47</strain>
    </source>
</reference>
<keyword evidence="1" id="KW-0812">Transmembrane</keyword>
<accession>A0A9X3C9W8</accession>
<protein>
    <submittedName>
        <fullName evidence="2">Uncharacterized protein</fullName>
    </submittedName>
</protein>
<evidence type="ECO:0000313" key="2">
    <source>
        <dbReference type="EMBL" id="MCV9934289.1"/>
    </source>
</evidence>
<comment type="caution">
    <text evidence="2">The sequence shown here is derived from an EMBL/GenBank/DDBJ whole genome shotgun (WGS) entry which is preliminary data.</text>
</comment>
<organism evidence="2 3">
    <name type="scientific">Flavobacterium frigoritolerans</name>
    <dbReference type="NCBI Taxonomy" id="2987686"/>
    <lineage>
        <taxon>Bacteria</taxon>
        <taxon>Pseudomonadati</taxon>
        <taxon>Bacteroidota</taxon>
        <taxon>Flavobacteriia</taxon>
        <taxon>Flavobacteriales</taxon>
        <taxon>Flavobacteriaceae</taxon>
        <taxon>Flavobacterium</taxon>
    </lineage>
</organism>
<sequence>MKANKTRKKELTELDMSEKSMKRKDRIVNSIVFAVVSFIAVFMISQIV</sequence>
<dbReference type="RefSeq" id="WP_264288472.1">
    <property type="nucleotide sequence ID" value="NZ_JAOZEV010000019.1"/>
</dbReference>
<proteinExistence type="predicted"/>
<dbReference type="AlphaFoldDB" id="A0A9X3C9W8"/>